<comment type="caution">
    <text evidence="6">Lacks conserved residue(s) required for the propagation of feature annotation.</text>
</comment>
<name>A0ABW7AXI9_9ACTN</name>
<evidence type="ECO:0000256" key="5">
    <source>
        <dbReference type="ARBA" id="ARBA00048542"/>
    </source>
</evidence>
<dbReference type="EC" id="1.6.5.-" evidence="6"/>
<dbReference type="PANTHER" id="PTHR43741">
    <property type="entry name" value="FMN-DEPENDENT NADH-AZOREDUCTASE 1"/>
    <property type="match status" value="1"/>
</dbReference>
<evidence type="ECO:0000313" key="9">
    <source>
        <dbReference type="Proteomes" id="UP001604267"/>
    </source>
</evidence>
<evidence type="ECO:0000256" key="6">
    <source>
        <dbReference type="HAMAP-Rule" id="MF_01216"/>
    </source>
</evidence>
<comment type="catalytic activity">
    <reaction evidence="5">
        <text>N,N-dimethyl-1,4-phenylenediamine + anthranilate + 2 NAD(+) = 2-(4-dimethylaminophenyl)diazenylbenzoate + 2 NADH + 2 H(+)</text>
        <dbReference type="Rhea" id="RHEA:55872"/>
        <dbReference type="ChEBI" id="CHEBI:15378"/>
        <dbReference type="ChEBI" id="CHEBI:15783"/>
        <dbReference type="ChEBI" id="CHEBI:16567"/>
        <dbReference type="ChEBI" id="CHEBI:57540"/>
        <dbReference type="ChEBI" id="CHEBI:57945"/>
        <dbReference type="ChEBI" id="CHEBI:71579"/>
        <dbReference type="EC" id="1.7.1.17"/>
    </reaction>
    <physiologicalReaction direction="right-to-left" evidence="5">
        <dbReference type="Rhea" id="RHEA:55874"/>
    </physiologicalReaction>
</comment>
<comment type="function">
    <text evidence="6">Quinone reductase that provides resistance to thiol-specific stress caused by electrophilic quinones.</text>
</comment>
<evidence type="ECO:0000256" key="1">
    <source>
        <dbReference type="ARBA" id="ARBA00022630"/>
    </source>
</evidence>
<feature type="binding site" evidence="6">
    <location>
        <position position="10"/>
    </location>
    <ligand>
        <name>FMN</name>
        <dbReference type="ChEBI" id="CHEBI:58210"/>
    </ligand>
</feature>
<keyword evidence="2 6" id="KW-0288">FMN</keyword>
<dbReference type="EMBL" id="JBICYV010000001">
    <property type="protein sequence ID" value="MFG3009251.1"/>
    <property type="molecule type" value="Genomic_DNA"/>
</dbReference>
<comment type="cofactor">
    <cofactor evidence="6">
        <name>FMN</name>
        <dbReference type="ChEBI" id="CHEBI:58210"/>
    </cofactor>
    <text evidence="6">Binds 1 FMN per subunit.</text>
</comment>
<dbReference type="Pfam" id="PF02525">
    <property type="entry name" value="Flavodoxin_2"/>
    <property type="match status" value="1"/>
</dbReference>
<feature type="domain" description="Flavodoxin-like fold" evidence="7">
    <location>
        <begin position="3"/>
        <end position="178"/>
    </location>
</feature>
<evidence type="ECO:0000313" key="8">
    <source>
        <dbReference type="EMBL" id="MFG3009251.1"/>
    </source>
</evidence>
<comment type="catalytic activity">
    <reaction evidence="6">
        <text>2 a quinone + NADH + H(+) = 2 a 1,4-benzosemiquinone + NAD(+)</text>
        <dbReference type="Rhea" id="RHEA:65952"/>
        <dbReference type="ChEBI" id="CHEBI:15378"/>
        <dbReference type="ChEBI" id="CHEBI:57540"/>
        <dbReference type="ChEBI" id="CHEBI:57945"/>
        <dbReference type="ChEBI" id="CHEBI:132124"/>
        <dbReference type="ChEBI" id="CHEBI:134225"/>
    </reaction>
</comment>
<dbReference type="PANTHER" id="PTHR43741:SF4">
    <property type="entry name" value="FMN-DEPENDENT NADH:QUINONE OXIDOREDUCTASE"/>
    <property type="match status" value="1"/>
</dbReference>
<keyword evidence="9" id="KW-1185">Reference proteome</keyword>
<proteinExistence type="inferred from homology"/>
<comment type="caution">
    <text evidence="8">The sequence shown here is derived from an EMBL/GenBank/DDBJ whole genome shotgun (WGS) entry which is preliminary data.</text>
</comment>
<comment type="function">
    <text evidence="6">Also exhibits azoreductase activity. Catalyzes the reductive cleavage of the azo bond in aromatic azo compounds to the corresponding amines.</text>
</comment>
<keyword evidence="4 6" id="KW-0520">NAD</keyword>
<dbReference type="InterPro" id="IPR050104">
    <property type="entry name" value="FMN-dep_NADH:Q_OxRdtase_AzoR1"/>
</dbReference>
<dbReference type="Proteomes" id="UP001604267">
    <property type="component" value="Unassembled WGS sequence"/>
</dbReference>
<keyword evidence="1 6" id="KW-0285">Flavoprotein</keyword>
<dbReference type="RefSeq" id="WP_388317523.1">
    <property type="nucleotide sequence ID" value="NZ_JBIBCC010000004.1"/>
</dbReference>
<dbReference type="InterPro" id="IPR029039">
    <property type="entry name" value="Flavoprotein-like_sf"/>
</dbReference>
<protein>
    <recommendedName>
        <fullName evidence="6">FMN dependent NADH:quinone oxidoreductase</fullName>
        <ecNumber evidence="6">1.6.5.-</ecNumber>
    </recommendedName>
    <alternativeName>
        <fullName evidence="6">Azo-dye reductase</fullName>
    </alternativeName>
    <alternativeName>
        <fullName evidence="6">FMN-dependent NADH-azo compound oxidoreductase</fullName>
    </alternativeName>
    <alternativeName>
        <fullName evidence="6">FMN-dependent NADH-azoreductase</fullName>
        <ecNumber evidence="6">1.7.1.17</ecNumber>
    </alternativeName>
</protein>
<comment type="similarity">
    <text evidence="6">Belongs to the azoreductase type 1 family.</text>
</comment>
<dbReference type="EC" id="1.7.1.17" evidence="6"/>
<sequence length="215" mass="23467">MTHLLHIDASIRSGESVTRQLTAEFVTQWRQNHPDAGYTYRDLGAEPIPHITHEVREWLFDPTGDLHGVSPEEKALTEALHAEVREATTIVFGIPMYNYTIPSSVKTWIDRLVTPAHMLPPGAESGALSGKNVIVVTARGGSYAPGTPREGWDYQEPYLKAVFGAIGLADNLTFVHAELTFAAIVPAMAQLKPLGEKSLADARDTLRKLALEGAS</sequence>
<dbReference type="HAMAP" id="MF_01216">
    <property type="entry name" value="Azoreductase_type1"/>
    <property type="match status" value="1"/>
</dbReference>
<organism evidence="8 9">
    <name type="scientific">Streptomyces cinerochromogenes</name>
    <dbReference type="NCBI Taxonomy" id="66422"/>
    <lineage>
        <taxon>Bacteria</taxon>
        <taxon>Bacillati</taxon>
        <taxon>Actinomycetota</taxon>
        <taxon>Actinomycetes</taxon>
        <taxon>Kitasatosporales</taxon>
        <taxon>Streptomycetaceae</taxon>
        <taxon>Streptomyces</taxon>
    </lineage>
</organism>
<evidence type="ECO:0000259" key="7">
    <source>
        <dbReference type="Pfam" id="PF02525"/>
    </source>
</evidence>
<dbReference type="Gene3D" id="3.40.50.360">
    <property type="match status" value="1"/>
</dbReference>
<gene>
    <name evidence="6" type="primary">azoR</name>
    <name evidence="8" type="ORF">ACGFZB_02085</name>
</gene>
<comment type="subunit">
    <text evidence="6">Homodimer.</text>
</comment>
<accession>A0ABW7AXI9</accession>
<evidence type="ECO:0000256" key="4">
    <source>
        <dbReference type="ARBA" id="ARBA00023027"/>
    </source>
</evidence>
<keyword evidence="3 6" id="KW-0560">Oxidoreductase</keyword>
<dbReference type="SUPFAM" id="SSF52218">
    <property type="entry name" value="Flavoproteins"/>
    <property type="match status" value="1"/>
</dbReference>
<evidence type="ECO:0000256" key="2">
    <source>
        <dbReference type="ARBA" id="ARBA00022643"/>
    </source>
</evidence>
<evidence type="ECO:0000256" key="3">
    <source>
        <dbReference type="ARBA" id="ARBA00023002"/>
    </source>
</evidence>
<dbReference type="InterPro" id="IPR023048">
    <property type="entry name" value="NADH:quinone_OxRdtase_FMN_depd"/>
</dbReference>
<reference evidence="8 9" key="1">
    <citation type="submission" date="2024-10" db="EMBL/GenBank/DDBJ databases">
        <title>The Natural Products Discovery Center: Release of the First 8490 Sequenced Strains for Exploring Actinobacteria Biosynthetic Diversity.</title>
        <authorList>
            <person name="Kalkreuter E."/>
            <person name="Kautsar S.A."/>
            <person name="Yang D."/>
            <person name="Bader C.D."/>
            <person name="Teijaro C.N."/>
            <person name="Fluegel L."/>
            <person name="Davis C.M."/>
            <person name="Simpson J.R."/>
            <person name="Lauterbach L."/>
            <person name="Steele A.D."/>
            <person name="Gui C."/>
            <person name="Meng S."/>
            <person name="Li G."/>
            <person name="Viehrig K."/>
            <person name="Ye F."/>
            <person name="Su P."/>
            <person name="Kiefer A.F."/>
            <person name="Nichols A."/>
            <person name="Cepeda A.J."/>
            <person name="Yan W."/>
            <person name="Fan B."/>
            <person name="Jiang Y."/>
            <person name="Adhikari A."/>
            <person name="Zheng C.-J."/>
            <person name="Schuster L."/>
            <person name="Cowan T.M."/>
            <person name="Smanski M.J."/>
            <person name="Chevrette M.G."/>
            <person name="De Carvalho L.P.S."/>
            <person name="Shen B."/>
        </authorList>
    </citation>
    <scope>NUCLEOTIDE SEQUENCE [LARGE SCALE GENOMIC DNA]</scope>
    <source>
        <strain evidence="8 9">NPDC048320</strain>
    </source>
</reference>
<dbReference type="InterPro" id="IPR003680">
    <property type="entry name" value="Flavodoxin_fold"/>
</dbReference>